<name>A0ACA9QIU5_9GLOM</name>
<organism evidence="1 2">
    <name type="scientific">Racocetra persica</name>
    <dbReference type="NCBI Taxonomy" id="160502"/>
    <lineage>
        <taxon>Eukaryota</taxon>
        <taxon>Fungi</taxon>
        <taxon>Fungi incertae sedis</taxon>
        <taxon>Mucoromycota</taxon>
        <taxon>Glomeromycotina</taxon>
        <taxon>Glomeromycetes</taxon>
        <taxon>Diversisporales</taxon>
        <taxon>Gigasporaceae</taxon>
        <taxon>Racocetra</taxon>
    </lineage>
</organism>
<gene>
    <name evidence="1" type="ORF">RPERSI_LOCUS14079</name>
</gene>
<evidence type="ECO:0000313" key="1">
    <source>
        <dbReference type="EMBL" id="CAG8749980.1"/>
    </source>
</evidence>
<reference evidence="1" key="1">
    <citation type="submission" date="2021-06" db="EMBL/GenBank/DDBJ databases">
        <authorList>
            <person name="Kallberg Y."/>
            <person name="Tangrot J."/>
            <person name="Rosling A."/>
        </authorList>
    </citation>
    <scope>NUCLEOTIDE SEQUENCE</scope>
    <source>
        <strain evidence="1">MA461A</strain>
    </source>
</reference>
<evidence type="ECO:0000313" key="2">
    <source>
        <dbReference type="Proteomes" id="UP000789920"/>
    </source>
</evidence>
<comment type="caution">
    <text evidence="1">The sequence shown here is derived from an EMBL/GenBank/DDBJ whole genome shotgun (WGS) entry which is preliminary data.</text>
</comment>
<feature type="non-terminal residue" evidence="1">
    <location>
        <position position="68"/>
    </location>
</feature>
<dbReference type="EMBL" id="CAJVQC010032001">
    <property type="protein sequence ID" value="CAG8749980.1"/>
    <property type="molecule type" value="Genomic_DNA"/>
</dbReference>
<accession>A0ACA9QIU5</accession>
<protein>
    <submittedName>
        <fullName evidence="1">24471_t:CDS:1</fullName>
    </submittedName>
</protein>
<keyword evidence="2" id="KW-1185">Reference proteome</keyword>
<dbReference type="Proteomes" id="UP000789920">
    <property type="component" value="Unassembled WGS sequence"/>
</dbReference>
<sequence>KVANASEVNNQAPWKHKRSRRNNEPTYLKDDGVNYGKKNRIVSMMNKENISREGEYVPDIRIMNEDPK</sequence>
<proteinExistence type="predicted"/>
<feature type="non-terminal residue" evidence="1">
    <location>
        <position position="1"/>
    </location>
</feature>